<dbReference type="AlphaFoldDB" id="A0A9P7QRK4"/>
<reference evidence="1 2" key="1">
    <citation type="journal article" date="2020" name="bioRxiv">
        <title>Whole genome comparisons of ergot fungi reveals the divergence and evolution of species within the genus Claviceps are the result of varying mechanisms driving genome evolution and host range expansion.</title>
        <authorList>
            <person name="Wyka S.A."/>
            <person name="Mondo S.J."/>
            <person name="Liu M."/>
            <person name="Dettman J."/>
            <person name="Nalam V."/>
            <person name="Broders K.D."/>
        </authorList>
    </citation>
    <scope>NUCLEOTIDE SEQUENCE [LARGE SCALE GENOMIC DNA]</scope>
    <source>
        <strain evidence="1 2">Clav52</strain>
    </source>
</reference>
<keyword evidence="2" id="KW-1185">Reference proteome</keyword>
<sequence length="268" mass="29722">MALADLPPPSYEDAISHSINTRLPITHHDSLVLDGHTIYPAAPPSQFLYQISSPPRQGLPSTHAIQKWRFRLPDPLGQDDDSDNNDGMLLKSRLQHIYDVCEQHRGLRPAVRLNGRAAHRQCYREVVLQGGHTGWTTCAATEGWFRADVALRERFKADARISWRSRDGVLVAVETRAGCRGGRLLPRLDIRAVLKEKDLDLLVACWVARVWKEAQGEVRVSLGWKEFKRLAGRTSLRKGSSHLTSTSTSTATSTLAERAGVADACACG</sequence>
<comment type="caution">
    <text evidence="1">The sequence shown here is derived from an EMBL/GenBank/DDBJ whole genome shotgun (WGS) entry which is preliminary data.</text>
</comment>
<protein>
    <submittedName>
        <fullName evidence="1">Uncharacterized protein</fullName>
    </submittedName>
</protein>
<dbReference type="EMBL" id="SRRH01000002">
    <property type="protein sequence ID" value="KAG6304030.1"/>
    <property type="molecule type" value="Genomic_DNA"/>
</dbReference>
<accession>A0A9P7QRK4</accession>
<proteinExistence type="predicted"/>
<gene>
    <name evidence="1" type="ORF">E4U09_002298</name>
</gene>
<evidence type="ECO:0000313" key="1">
    <source>
        <dbReference type="EMBL" id="KAG6304030.1"/>
    </source>
</evidence>
<organism evidence="1 2">
    <name type="scientific">Claviceps aff. purpurea</name>
    <dbReference type="NCBI Taxonomy" id="1967640"/>
    <lineage>
        <taxon>Eukaryota</taxon>
        <taxon>Fungi</taxon>
        <taxon>Dikarya</taxon>
        <taxon>Ascomycota</taxon>
        <taxon>Pezizomycotina</taxon>
        <taxon>Sordariomycetes</taxon>
        <taxon>Hypocreomycetidae</taxon>
        <taxon>Hypocreales</taxon>
        <taxon>Clavicipitaceae</taxon>
        <taxon>Claviceps</taxon>
    </lineage>
</organism>
<evidence type="ECO:0000313" key="2">
    <source>
        <dbReference type="Proteomes" id="UP000707071"/>
    </source>
</evidence>
<name>A0A9P7QRK4_9HYPO</name>
<dbReference type="Proteomes" id="UP000707071">
    <property type="component" value="Unassembled WGS sequence"/>
</dbReference>